<dbReference type="PANTHER" id="PTHR36223:SF1">
    <property type="entry name" value="TRANSCRIPTION ELONGATION FACTOR EAF N-TERMINAL DOMAIN-CONTAINING PROTEIN"/>
    <property type="match status" value="1"/>
</dbReference>
<protein>
    <recommendedName>
        <fullName evidence="2">DUF7918 domain-containing protein</fullName>
    </recommendedName>
</protein>
<reference evidence="3 4" key="1">
    <citation type="submission" date="2023-01" db="EMBL/GenBank/DDBJ databases">
        <title>Analysis of 21 Apiospora genomes using comparative genomics revels a genus with tremendous synthesis potential of carbohydrate active enzymes and secondary metabolites.</title>
        <authorList>
            <person name="Sorensen T."/>
        </authorList>
    </citation>
    <scope>NUCLEOTIDE SEQUENCE [LARGE SCALE GENOMIC DNA]</scope>
    <source>
        <strain evidence="3 4">CBS 117206</strain>
    </source>
</reference>
<name>A0AAW0QC86_9PEZI</name>
<feature type="compositionally biased region" description="Basic and acidic residues" evidence="1">
    <location>
        <begin position="246"/>
        <end position="255"/>
    </location>
</feature>
<evidence type="ECO:0000256" key="1">
    <source>
        <dbReference type="SAM" id="MobiDB-lite"/>
    </source>
</evidence>
<sequence length="315" mass="35872">MAVLDDVPGIQVFVKVKGGIATEFSDSGQQQPTENGCPVVCSYIESFDNRHFAIVTDVNRFHDFSLQNHTLSFRVYVDGGYMVNNCITEDYVRYDYGRRTVSGPLMLDERGQNTVQQKFKFAAVMRVEDDRRDRVLRDKDRAKNLGVIEVQVFRIILGEATKFGRRAPMRKENLELSEKALKGKAISHGASYGKQGAASELNQSFDADDIPEDGGPIAVYRFLYRSKEALKQELIIPRSPSPPDLLDDRGVDVPGRDQDRRQELVELRAKCELQLLNIKRELGEVFDPARDSRDRLAKRSRTQEKRVEVIDLTEE</sequence>
<dbReference type="Pfam" id="PF25534">
    <property type="entry name" value="DUF7918"/>
    <property type="match status" value="1"/>
</dbReference>
<evidence type="ECO:0000313" key="4">
    <source>
        <dbReference type="Proteomes" id="UP001392437"/>
    </source>
</evidence>
<evidence type="ECO:0000259" key="2">
    <source>
        <dbReference type="Pfam" id="PF25534"/>
    </source>
</evidence>
<keyword evidence="4" id="KW-1185">Reference proteome</keyword>
<dbReference type="EMBL" id="JAQQWP010000009">
    <property type="protein sequence ID" value="KAK8099879.1"/>
    <property type="molecule type" value="Genomic_DNA"/>
</dbReference>
<dbReference type="InterPro" id="IPR057678">
    <property type="entry name" value="DUF7918"/>
</dbReference>
<dbReference type="Proteomes" id="UP001392437">
    <property type="component" value="Unassembled WGS sequence"/>
</dbReference>
<proteinExistence type="predicted"/>
<accession>A0AAW0QC86</accession>
<feature type="region of interest" description="Disordered" evidence="1">
    <location>
        <begin position="236"/>
        <end position="255"/>
    </location>
</feature>
<feature type="domain" description="DUF7918" evidence="2">
    <location>
        <begin position="9"/>
        <end position="239"/>
    </location>
</feature>
<evidence type="ECO:0000313" key="3">
    <source>
        <dbReference type="EMBL" id="KAK8099879.1"/>
    </source>
</evidence>
<organism evidence="3 4">
    <name type="scientific">Apiospora kogelbergensis</name>
    <dbReference type="NCBI Taxonomy" id="1337665"/>
    <lineage>
        <taxon>Eukaryota</taxon>
        <taxon>Fungi</taxon>
        <taxon>Dikarya</taxon>
        <taxon>Ascomycota</taxon>
        <taxon>Pezizomycotina</taxon>
        <taxon>Sordariomycetes</taxon>
        <taxon>Xylariomycetidae</taxon>
        <taxon>Amphisphaeriales</taxon>
        <taxon>Apiosporaceae</taxon>
        <taxon>Apiospora</taxon>
    </lineage>
</organism>
<comment type="caution">
    <text evidence="3">The sequence shown here is derived from an EMBL/GenBank/DDBJ whole genome shotgun (WGS) entry which is preliminary data.</text>
</comment>
<gene>
    <name evidence="3" type="ORF">PG999_010253</name>
</gene>
<dbReference type="AlphaFoldDB" id="A0AAW0QC86"/>
<dbReference type="PANTHER" id="PTHR36223">
    <property type="entry name" value="BETA-LACTAMASE-TYPE TRANSPEPTIDASE FOLD DOMAIN CONTAINING PROTEIN"/>
    <property type="match status" value="1"/>
</dbReference>